<dbReference type="EMBL" id="BQXS01010203">
    <property type="protein sequence ID" value="GKT33299.1"/>
    <property type="molecule type" value="Genomic_DNA"/>
</dbReference>
<comment type="caution">
    <text evidence="2">The sequence shown here is derived from an EMBL/GenBank/DDBJ whole genome shotgun (WGS) entry which is preliminary data.</text>
</comment>
<gene>
    <name evidence="2" type="ORF">ADUPG1_007257</name>
</gene>
<feature type="region of interest" description="Disordered" evidence="1">
    <location>
        <begin position="292"/>
        <end position="320"/>
    </location>
</feature>
<evidence type="ECO:0000313" key="2">
    <source>
        <dbReference type="EMBL" id="GKT33299.1"/>
    </source>
</evidence>
<proteinExistence type="predicted"/>
<dbReference type="PANTHER" id="PTHR37028:SF4">
    <property type="entry name" value="ALMS MOTIF DOMAIN-CONTAINING PROTEIN"/>
    <property type="match status" value="1"/>
</dbReference>
<feature type="compositionally biased region" description="Basic and acidic residues" evidence="1">
    <location>
        <begin position="192"/>
        <end position="219"/>
    </location>
</feature>
<feature type="compositionally biased region" description="Basic and acidic residues" evidence="1">
    <location>
        <begin position="292"/>
        <end position="312"/>
    </location>
</feature>
<dbReference type="Proteomes" id="UP001057375">
    <property type="component" value="Unassembled WGS sequence"/>
</dbReference>
<name>A0ABQ5KPQ0_9EUKA</name>
<evidence type="ECO:0000256" key="1">
    <source>
        <dbReference type="SAM" id="MobiDB-lite"/>
    </source>
</evidence>
<reference evidence="2" key="1">
    <citation type="submission" date="2022-03" db="EMBL/GenBank/DDBJ databases">
        <title>Draft genome sequence of Aduncisulcus paluster, a free-living microaerophilic Fornicata.</title>
        <authorList>
            <person name="Yuyama I."/>
            <person name="Kume K."/>
            <person name="Tamura T."/>
            <person name="Inagaki Y."/>
            <person name="Hashimoto T."/>
        </authorList>
    </citation>
    <scope>NUCLEOTIDE SEQUENCE</scope>
    <source>
        <strain evidence="2">NY0171</strain>
    </source>
</reference>
<sequence>MYNLFERLESGKVARDELYDFLLELHGKPDDKPSHEDLMPVYQAPVSPAASAAACPHATMAAGLSVEQRLELSAYKREEKLMKRRIQLQEEQMKECTFQPAVSSTAYTVLGTHTPVKGRIMSHIANNTSYEQYGGDPYGPAEIITHRRSTVPVQPFKAPFKPDISKSQQKVSVRGAYKSVPVHQRLYSLAMSRERERDKQEEEREQQQLQEKKMSEKRMYQGAGPVRSDSWLSFEQRQKALLHRREMKRREASKIDRKKLTPHINSFSRSIASRAGRQSLVDRADSIQKQKAQRIERESQHHVPNRVRERPRSAGPMRISSRAGAPAAFDRLYRDASIRKRRKEEKKQMVTRQTLRTVTGRPEVHHPTYLNHVQAVVRPTDHDYIEKLSRQQFDKRIFTERMKEMEREKEMEECTFQPRLCSNISSVVSTVADKRRRNEEGEFMERMHDERRKNGNHLLSTHAFRDGDILRHRTMIRGKL</sequence>
<dbReference type="PANTHER" id="PTHR37028">
    <property type="entry name" value="UNNAMED PRODUCT-RELATED"/>
    <property type="match status" value="1"/>
</dbReference>
<feature type="region of interest" description="Disordered" evidence="1">
    <location>
        <begin position="190"/>
        <end position="224"/>
    </location>
</feature>
<accession>A0ABQ5KPQ0</accession>
<organism evidence="2 3">
    <name type="scientific">Aduncisulcus paluster</name>
    <dbReference type="NCBI Taxonomy" id="2918883"/>
    <lineage>
        <taxon>Eukaryota</taxon>
        <taxon>Metamonada</taxon>
        <taxon>Carpediemonas-like organisms</taxon>
        <taxon>Aduncisulcus</taxon>
    </lineage>
</organism>
<keyword evidence="3" id="KW-1185">Reference proteome</keyword>
<evidence type="ECO:0000313" key="3">
    <source>
        <dbReference type="Proteomes" id="UP001057375"/>
    </source>
</evidence>
<protein>
    <submittedName>
        <fullName evidence="2">Uncharacterized protein</fullName>
    </submittedName>
</protein>